<dbReference type="PROSITE" id="PS50222">
    <property type="entry name" value="EF_HAND_2"/>
    <property type="match status" value="1"/>
</dbReference>
<dbReference type="Gene3D" id="1.10.238.10">
    <property type="entry name" value="EF-hand"/>
    <property type="match status" value="1"/>
</dbReference>
<keyword evidence="3" id="KW-0732">Signal</keyword>
<dbReference type="SUPFAM" id="SSF47473">
    <property type="entry name" value="EF-hand"/>
    <property type="match status" value="1"/>
</dbReference>
<accession>A0ABX5XZR6</accession>
<dbReference type="PANTHER" id="PTHR48081:SF13">
    <property type="entry name" value="ALPHA_BETA HYDROLASE"/>
    <property type="match status" value="1"/>
</dbReference>
<dbReference type="Gene3D" id="3.40.50.1820">
    <property type="entry name" value="alpha/beta hydrolase"/>
    <property type="match status" value="1"/>
</dbReference>
<dbReference type="Pfam" id="PF20434">
    <property type="entry name" value="BD-FAE"/>
    <property type="match status" value="1"/>
</dbReference>
<protein>
    <submittedName>
        <fullName evidence="5">Carboxylesterase NlhH</fullName>
        <ecNumber evidence="5">3.1.1.1</ecNumber>
    </submittedName>
</protein>
<evidence type="ECO:0000313" key="5">
    <source>
        <dbReference type="EMBL" id="QDV87538.1"/>
    </source>
</evidence>
<dbReference type="EMBL" id="CP036432">
    <property type="protein sequence ID" value="QDV87538.1"/>
    <property type="molecule type" value="Genomic_DNA"/>
</dbReference>
<sequence>MNRHFTFATVLSLTCCFCDSGGAQAPQPQQPTPQQRRPRITFAEVLRREDTNRDGKVTKDEFKAAPRLFQRLDRNRDDVLTREDFPIADRLNANRPNPGRPNAGRLNAPDDVTVERDVVFGTGGGRDLTMHLVLPKEPSERPMPVYVWIHGGGWRSGTKDGGVGQVTPLVRSGFVGATIEYRLTGEAAFPAQIEDCKCAIRFLRAHATKYNLDVDRIAVGGSSAGGHLVALLGTSGGVKALEGSGGWPDQSSRVQAVVDLYGPTDFNTFVTTPGYEAHNRDGSPESRLLGGGEVLKKPDGIKQVNPITYVDKDDPPFLIIHGSDDRTVPPNQSELLHQALQAAKVQSTLHVIEGAGHGGPQFAQPEIRKMQVDFLLKTFKVASPE</sequence>
<dbReference type="SUPFAM" id="SSF53474">
    <property type="entry name" value="alpha/beta-Hydrolases"/>
    <property type="match status" value="1"/>
</dbReference>
<feature type="chain" id="PRO_5046837392" evidence="3">
    <location>
        <begin position="26"/>
        <end position="385"/>
    </location>
</feature>
<name>A0ABX5XZR6_9BACT</name>
<evidence type="ECO:0000256" key="3">
    <source>
        <dbReference type="SAM" id="SignalP"/>
    </source>
</evidence>
<dbReference type="InterPro" id="IPR050300">
    <property type="entry name" value="GDXG_lipolytic_enzyme"/>
</dbReference>
<dbReference type="InterPro" id="IPR029058">
    <property type="entry name" value="AB_hydrolase_fold"/>
</dbReference>
<dbReference type="Proteomes" id="UP000318081">
    <property type="component" value="Chromosome"/>
</dbReference>
<dbReference type="GO" id="GO:0106435">
    <property type="term" value="F:carboxylesterase activity"/>
    <property type="evidence" value="ECO:0007669"/>
    <property type="project" value="UniProtKB-EC"/>
</dbReference>
<feature type="compositionally biased region" description="Low complexity" evidence="2">
    <location>
        <begin position="90"/>
        <end position="107"/>
    </location>
</feature>
<evidence type="ECO:0000256" key="1">
    <source>
        <dbReference type="ARBA" id="ARBA00022801"/>
    </source>
</evidence>
<evidence type="ECO:0000256" key="2">
    <source>
        <dbReference type="SAM" id="MobiDB-lite"/>
    </source>
</evidence>
<dbReference type="PANTHER" id="PTHR48081">
    <property type="entry name" value="AB HYDROLASE SUPERFAMILY PROTEIN C4A8.06C"/>
    <property type="match status" value="1"/>
</dbReference>
<dbReference type="EC" id="3.1.1.1" evidence="5"/>
<keyword evidence="6" id="KW-1185">Reference proteome</keyword>
<dbReference type="PROSITE" id="PS00018">
    <property type="entry name" value="EF_HAND_1"/>
    <property type="match status" value="1"/>
</dbReference>
<dbReference type="InterPro" id="IPR011992">
    <property type="entry name" value="EF-hand-dom_pair"/>
</dbReference>
<evidence type="ECO:0000259" key="4">
    <source>
        <dbReference type="PROSITE" id="PS50222"/>
    </source>
</evidence>
<feature type="domain" description="EF-hand" evidence="4">
    <location>
        <begin position="37"/>
        <end position="72"/>
    </location>
</feature>
<dbReference type="InterPro" id="IPR018247">
    <property type="entry name" value="EF_Hand_1_Ca_BS"/>
</dbReference>
<gene>
    <name evidence="5" type="primary">nlhH_6</name>
    <name evidence="5" type="ORF">TBK1r_65690</name>
</gene>
<feature type="region of interest" description="Disordered" evidence="2">
    <location>
        <begin position="89"/>
        <end position="108"/>
    </location>
</feature>
<keyword evidence="1 5" id="KW-0378">Hydrolase</keyword>
<organism evidence="5 6">
    <name type="scientific">Stieleria magnilauensis</name>
    <dbReference type="NCBI Taxonomy" id="2527963"/>
    <lineage>
        <taxon>Bacteria</taxon>
        <taxon>Pseudomonadati</taxon>
        <taxon>Planctomycetota</taxon>
        <taxon>Planctomycetia</taxon>
        <taxon>Pirellulales</taxon>
        <taxon>Pirellulaceae</taxon>
        <taxon>Stieleria</taxon>
    </lineage>
</organism>
<feature type="signal peptide" evidence="3">
    <location>
        <begin position="1"/>
        <end position="25"/>
    </location>
</feature>
<evidence type="ECO:0000313" key="6">
    <source>
        <dbReference type="Proteomes" id="UP000318081"/>
    </source>
</evidence>
<proteinExistence type="predicted"/>
<reference evidence="5 6" key="1">
    <citation type="submission" date="2019-02" db="EMBL/GenBank/DDBJ databases">
        <title>Deep-cultivation of Planctomycetes and their phenomic and genomic characterization uncovers novel biology.</title>
        <authorList>
            <person name="Wiegand S."/>
            <person name="Jogler M."/>
            <person name="Boedeker C."/>
            <person name="Pinto D."/>
            <person name="Vollmers J."/>
            <person name="Rivas-Marin E."/>
            <person name="Kohn T."/>
            <person name="Peeters S.H."/>
            <person name="Heuer A."/>
            <person name="Rast P."/>
            <person name="Oberbeckmann S."/>
            <person name="Bunk B."/>
            <person name="Jeske O."/>
            <person name="Meyerdierks A."/>
            <person name="Storesund J.E."/>
            <person name="Kallscheuer N."/>
            <person name="Luecker S."/>
            <person name="Lage O.M."/>
            <person name="Pohl T."/>
            <person name="Merkel B.J."/>
            <person name="Hornburger P."/>
            <person name="Mueller R.-W."/>
            <person name="Bruemmer F."/>
            <person name="Labrenz M."/>
            <person name="Spormann A.M."/>
            <person name="Op den Camp H."/>
            <person name="Overmann J."/>
            <person name="Amann R."/>
            <person name="Jetten M.S.M."/>
            <person name="Mascher T."/>
            <person name="Medema M.H."/>
            <person name="Devos D.P."/>
            <person name="Kaster A.-K."/>
            <person name="Ovreas L."/>
            <person name="Rohde M."/>
            <person name="Galperin M.Y."/>
            <person name="Jogler C."/>
        </authorList>
    </citation>
    <scope>NUCLEOTIDE SEQUENCE [LARGE SCALE GENOMIC DNA]</scope>
    <source>
        <strain evidence="5 6">TBK1r</strain>
    </source>
</reference>
<dbReference type="InterPro" id="IPR049492">
    <property type="entry name" value="BD-FAE-like_dom"/>
</dbReference>
<dbReference type="InterPro" id="IPR002048">
    <property type="entry name" value="EF_hand_dom"/>
</dbReference>